<feature type="signal peptide" evidence="1">
    <location>
        <begin position="1"/>
        <end position="23"/>
    </location>
</feature>
<dbReference type="PANTHER" id="PTHR14859">
    <property type="entry name" value="CALCOFLUOR WHITE HYPERSENSITIVE PROTEIN PRECURSOR"/>
    <property type="match status" value="1"/>
</dbReference>
<dbReference type="InterPro" id="IPR051916">
    <property type="entry name" value="GPI-anchor_lipid_remodeler"/>
</dbReference>
<organism evidence="3">
    <name type="scientific">Singulisphaera sp. Ch08</name>
    <dbReference type="NCBI Taxonomy" id="3120278"/>
    <lineage>
        <taxon>Bacteria</taxon>
        <taxon>Pseudomonadati</taxon>
        <taxon>Planctomycetota</taxon>
        <taxon>Planctomycetia</taxon>
        <taxon>Isosphaerales</taxon>
        <taxon>Isosphaeraceae</taxon>
        <taxon>Singulisphaera</taxon>
    </lineage>
</organism>
<name>A0AAU7CAC7_9BACT</name>
<feature type="chain" id="PRO_5043403108" evidence="1">
    <location>
        <begin position="24"/>
        <end position="263"/>
    </location>
</feature>
<dbReference type="AlphaFoldDB" id="A0AAU7CAC7"/>
<accession>A0AAU7CAC7</accession>
<dbReference type="PANTHER" id="PTHR14859:SF15">
    <property type="entry name" value="ENDONUCLEASE_EXONUCLEASE_PHOSPHATASE DOMAIN-CONTAINING PROTEIN"/>
    <property type="match status" value="1"/>
</dbReference>
<dbReference type="RefSeq" id="WP_406694653.1">
    <property type="nucleotide sequence ID" value="NZ_CP155447.1"/>
</dbReference>
<dbReference type="GO" id="GO:0016020">
    <property type="term" value="C:membrane"/>
    <property type="evidence" value="ECO:0007669"/>
    <property type="project" value="GOC"/>
</dbReference>
<dbReference type="SUPFAM" id="SSF56219">
    <property type="entry name" value="DNase I-like"/>
    <property type="match status" value="1"/>
</dbReference>
<evidence type="ECO:0000313" key="3">
    <source>
        <dbReference type="EMBL" id="XBH01907.1"/>
    </source>
</evidence>
<feature type="domain" description="Endonuclease/exonuclease/phosphatase" evidence="2">
    <location>
        <begin position="32"/>
        <end position="252"/>
    </location>
</feature>
<dbReference type="InterPro" id="IPR005135">
    <property type="entry name" value="Endo/exonuclease/phosphatase"/>
</dbReference>
<dbReference type="GO" id="GO:0006506">
    <property type="term" value="P:GPI anchor biosynthetic process"/>
    <property type="evidence" value="ECO:0007669"/>
    <property type="project" value="TreeGrafter"/>
</dbReference>
<dbReference type="Gene3D" id="3.60.10.10">
    <property type="entry name" value="Endonuclease/exonuclease/phosphatase"/>
    <property type="match status" value="1"/>
</dbReference>
<keyword evidence="1" id="KW-0732">Signal</keyword>
<keyword evidence="3" id="KW-0378">Hydrolase</keyword>
<proteinExistence type="predicted"/>
<gene>
    <name evidence="3" type="ORF">V5E97_26705</name>
</gene>
<dbReference type="InterPro" id="IPR036691">
    <property type="entry name" value="Endo/exonu/phosph_ase_sf"/>
</dbReference>
<sequence length="263" mass="29449">MIRFKFVPAFILLLVAGEVSAVAAEPTRVRVLSYNIHHGEGTDQKLDLERLARVIRSVNPDVVALQEVDRGVKRSNKVDEPAELGRLTGMRSLFERNITFEGGDYGNAILSRLPVTSHKNIKLPSHYVGEQRGALVAELTAPDGRTPIRLIATHLDYRPNDGERRDSVKRLEELAGEAPDRPTLLVGDLNSLPDSEVLTLFEAPWKRSTPTPLSTFPSNKPSRQIDYVLYRPASRWKVVENRVLDEPVASDHRPLLVVLELLD</sequence>
<keyword evidence="3" id="KW-0540">Nuclease</keyword>
<evidence type="ECO:0000259" key="2">
    <source>
        <dbReference type="Pfam" id="PF03372"/>
    </source>
</evidence>
<protein>
    <submittedName>
        <fullName evidence="3">Endonuclease/exonuclease/phosphatase family protein</fullName>
    </submittedName>
</protein>
<dbReference type="EMBL" id="CP155447">
    <property type="protein sequence ID" value="XBH01907.1"/>
    <property type="molecule type" value="Genomic_DNA"/>
</dbReference>
<reference evidence="3" key="1">
    <citation type="submission" date="2024-05" db="EMBL/GenBank/DDBJ databases">
        <title>Planctomycetes of the genus Singulisphaera possess chitinolytic capabilities.</title>
        <authorList>
            <person name="Ivanova A."/>
        </authorList>
    </citation>
    <scope>NUCLEOTIDE SEQUENCE</scope>
    <source>
        <strain evidence="3">Ch08T</strain>
    </source>
</reference>
<evidence type="ECO:0000256" key="1">
    <source>
        <dbReference type="SAM" id="SignalP"/>
    </source>
</evidence>
<keyword evidence="3" id="KW-0255">Endonuclease</keyword>
<dbReference type="Pfam" id="PF03372">
    <property type="entry name" value="Exo_endo_phos"/>
    <property type="match status" value="1"/>
</dbReference>
<dbReference type="GO" id="GO:0004519">
    <property type="term" value="F:endonuclease activity"/>
    <property type="evidence" value="ECO:0007669"/>
    <property type="project" value="UniProtKB-KW"/>
</dbReference>